<dbReference type="GO" id="GO:0005886">
    <property type="term" value="C:plasma membrane"/>
    <property type="evidence" value="ECO:0007669"/>
    <property type="project" value="TreeGrafter"/>
</dbReference>
<dbReference type="OrthoDB" id="4369409at2"/>
<dbReference type="GO" id="GO:0009247">
    <property type="term" value="P:glycolipid biosynthetic process"/>
    <property type="evidence" value="ECO:0007669"/>
    <property type="project" value="TreeGrafter"/>
</dbReference>
<organism evidence="4 5">
    <name type="scientific">Arthrobacter pityocampae</name>
    <dbReference type="NCBI Taxonomy" id="547334"/>
    <lineage>
        <taxon>Bacteria</taxon>
        <taxon>Bacillati</taxon>
        <taxon>Actinomycetota</taxon>
        <taxon>Actinomycetes</taxon>
        <taxon>Micrococcales</taxon>
        <taxon>Micrococcaceae</taxon>
        <taxon>Arthrobacter</taxon>
    </lineage>
</organism>
<dbReference type="InterPro" id="IPR036291">
    <property type="entry name" value="NAD(P)-bd_dom_sf"/>
</dbReference>
<dbReference type="RefSeq" id="WP_104122353.1">
    <property type="nucleotide sequence ID" value="NZ_PRKW01000006.1"/>
</dbReference>
<dbReference type="AlphaFoldDB" id="A0A2S5IUH5"/>
<keyword evidence="5" id="KW-1185">Reference proteome</keyword>
<feature type="compositionally biased region" description="Basic and acidic residues" evidence="1">
    <location>
        <begin position="215"/>
        <end position="230"/>
    </location>
</feature>
<dbReference type="Gene3D" id="3.40.50.720">
    <property type="entry name" value="NAD(P)-binding Rossmann-like Domain"/>
    <property type="match status" value="1"/>
</dbReference>
<evidence type="ECO:0000313" key="4">
    <source>
        <dbReference type="EMBL" id="PPB48187.1"/>
    </source>
</evidence>
<feature type="transmembrane region" description="Helical" evidence="2">
    <location>
        <begin position="280"/>
        <end position="301"/>
    </location>
</feature>
<evidence type="ECO:0000256" key="2">
    <source>
        <dbReference type="SAM" id="Phobius"/>
    </source>
</evidence>
<feature type="domain" description="Saccharopine dehydrogenase NADP binding" evidence="3">
    <location>
        <begin position="11"/>
        <end position="137"/>
    </location>
</feature>
<evidence type="ECO:0000256" key="1">
    <source>
        <dbReference type="SAM" id="MobiDB-lite"/>
    </source>
</evidence>
<reference evidence="4 5" key="1">
    <citation type="journal article" date="2014" name="Int. J. Syst. Evol. Microbiol.">
        <title>Arthrobacter pityocampae sp. nov., isolated from Thaumetopoea pityocampa (Lep., Thaumetopoeidae).</title>
        <authorList>
            <person name="Ince I.A."/>
            <person name="Demirbag Z."/>
            <person name="Kati H."/>
        </authorList>
    </citation>
    <scope>NUCLEOTIDE SEQUENCE [LARGE SCALE GENOMIC DNA]</scope>
    <source>
        <strain evidence="4 5">Tp2</strain>
    </source>
</reference>
<dbReference type="PANTHER" id="PTHR12286">
    <property type="entry name" value="SACCHAROPINE DEHYDROGENASE-LIKE OXIDOREDUCTASE"/>
    <property type="match status" value="1"/>
</dbReference>
<dbReference type="PANTHER" id="PTHR12286:SF5">
    <property type="entry name" value="SACCHAROPINE DEHYDROGENASE-LIKE OXIDOREDUCTASE"/>
    <property type="match status" value="1"/>
</dbReference>
<keyword evidence="2" id="KW-1133">Transmembrane helix</keyword>
<gene>
    <name evidence="4" type="ORF">C4K88_14540</name>
</gene>
<feature type="region of interest" description="Disordered" evidence="1">
    <location>
        <begin position="210"/>
        <end position="230"/>
    </location>
</feature>
<sequence length="410" mass="42874">METSPRDHDLVIFGTTGFVGELIAAYLATHAPAGLRVGLAGRSRTRLEAVRSRLPAAAHAWPLIEADSQDPGSITALAASTRVLFSTVGPYVKYGLPVVEACARAGTHYGDLTGEVIFVREAIERCDALARASGARIVHSCGYDSVPSDLAVLLLHQAAEADGAGDLTEVQLVATAKGGISGGTLESMRGQLESMRSTPALRSLVADPYSLSPDRAQEPDTKQPADVASVRRSENGLWTAPFIMAAANTRIVRRSNALQGWAYGRSLRYGEVMGIARGPVGAVLAAATTLGLGAFAGAMAFRPTRRLLDRVLPAPGTGPSEATRNNGWFRSQVTARTENGHRYRALAAGPGDPGYAATAVMAGETALALALDGDRLPPVSGSLTPATALGDVLVERLRAAGHTYEVTRLS</sequence>
<dbReference type="SUPFAM" id="SSF51735">
    <property type="entry name" value="NAD(P)-binding Rossmann-fold domains"/>
    <property type="match status" value="1"/>
</dbReference>
<proteinExistence type="predicted"/>
<accession>A0A2S5IUH5</accession>
<evidence type="ECO:0000259" key="3">
    <source>
        <dbReference type="Pfam" id="PF03435"/>
    </source>
</evidence>
<name>A0A2S5IUH5_9MICC</name>
<dbReference type="Proteomes" id="UP000239297">
    <property type="component" value="Unassembled WGS sequence"/>
</dbReference>
<dbReference type="EMBL" id="PRKW01000006">
    <property type="protein sequence ID" value="PPB48187.1"/>
    <property type="molecule type" value="Genomic_DNA"/>
</dbReference>
<protein>
    <submittedName>
        <fullName evidence="4">Enoyl-ACP reductase</fullName>
    </submittedName>
</protein>
<comment type="caution">
    <text evidence="4">The sequence shown here is derived from an EMBL/GenBank/DDBJ whole genome shotgun (WGS) entry which is preliminary data.</text>
</comment>
<evidence type="ECO:0000313" key="5">
    <source>
        <dbReference type="Proteomes" id="UP000239297"/>
    </source>
</evidence>
<dbReference type="InterPro" id="IPR051276">
    <property type="entry name" value="Saccharopine_DH-like_oxidrdct"/>
</dbReference>
<dbReference type="InterPro" id="IPR005097">
    <property type="entry name" value="Sacchrp_dh_NADP-bd"/>
</dbReference>
<keyword evidence="2" id="KW-0472">Membrane</keyword>
<keyword evidence="2" id="KW-0812">Transmembrane</keyword>
<dbReference type="Pfam" id="PF03435">
    <property type="entry name" value="Sacchrp_dh_NADP"/>
    <property type="match status" value="1"/>
</dbReference>